<accession>A0A0P6YLT7</accession>
<dbReference type="PIRSF" id="PIRSF000447">
    <property type="entry name" value="KAS_II"/>
    <property type="match status" value="1"/>
</dbReference>
<protein>
    <recommendedName>
        <fullName evidence="4 14">3-oxoacyl-[acyl-carrier-protein] synthase 2</fullName>
        <ecNumber evidence="3 14">2.3.1.179</ecNumber>
    </recommendedName>
</protein>
<dbReference type="UniPathway" id="UPA00094"/>
<evidence type="ECO:0000313" key="18">
    <source>
        <dbReference type="EMBL" id="KPL91041.1"/>
    </source>
</evidence>
<evidence type="ECO:0000256" key="7">
    <source>
        <dbReference type="ARBA" id="ARBA00022832"/>
    </source>
</evidence>
<comment type="pathway">
    <text evidence="1 14">Lipid metabolism; fatty acid biosynthesis.</text>
</comment>
<evidence type="ECO:0000256" key="3">
    <source>
        <dbReference type="ARBA" id="ARBA00012356"/>
    </source>
</evidence>
<dbReference type="InterPro" id="IPR016039">
    <property type="entry name" value="Thiolase-like"/>
</dbReference>
<keyword evidence="8" id="KW-0443">Lipid metabolism</keyword>
<gene>
    <name evidence="18" type="ORF">SE18_04630</name>
</gene>
<evidence type="ECO:0000256" key="2">
    <source>
        <dbReference type="ARBA" id="ARBA00008467"/>
    </source>
</evidence>
<keyword evidence="19" id="KW-1185">Reference proteome</keyword>
<dbReference type="InterPro" id="IPR000794">
    <property type="entry name" value="Beta-ketoacyl_synthase"/>
</dbReference>
<dbReference type="FunFam" id="3.40.47.10:FF:000009">
    <property type="entry name" value="3-oxoacyl-[acyl-carrier-protein] synthase 2"/>
    <property type="match status" value="1"/>
</dbReference>
<name>A0A0P6YLT7_9CHLR</name>
<keyword evidence="10 14" id="KW-0012">Acyltransferase</keyword>
<dbReference type="GO" id="GO:0004315">
    <property type="term" value="F:3-oxoacyl-[acyl-carrier-protein] synthase activity"/>
    <property type="evidence" value="ECO:0007669"/>
    <property type="project" value="UniProtKB-UniRule"/>
</dbReference>
<dbReference type="Pfam" id="PF00109">
    <property type="entry name" value="ketoacyl-synt"/>
    <property type="match status" value="1"/>
</dbReference>
<dbReference type="InterPro" id="IPR020841">
    <property type="entry name" value="PKS_Beta-ketoAc_synthase_dom"/>
</dbReference>
<evidence type="ECO:0000256" key="5">
    <source>
        <dbReference type="ARBA" id="ARBA00022516"/>
    </source>
</evidence>
<dbReference type="InterPro" id="IPR017568">
    <property type="entry name" value="3-oxoacyl-ACP_synth-2"/>
</dbReference>
<keyword evidence="7" id="KW-0276">Fatty acid metabolism</keyword>
<dbReference type="Gene3D" id="3.40.47.10">
    <property type="match status" value="1"/>
</dbReference>
<comment type="caution">
    <text evidence="18">The sequence shown here is derived from an EMBL/GenBank/DDBJ whole genome shotgun (WGS) entry which is preliminary data.</text>
</comment>
<proteinExistence type="inferred from homology"/>
<dbReference type="CDD" id="cd00834">
    <property type="entry name" value="KAS_I_II"/>
    <property type="match status" value="1"/>
</dbReference>
<dbReference type="Proteomes" id="UP000050277">
    <property type="component" value="Unassembled WGS sequence"/>
</dbReference>
<evidence type="ECO:0000256" key="11">
    <source>
        <dbReference type="ARBA" id="ARBA00024006"/>
    </source>
</evidence>
<dbReference type="NCBIfam" id="TIGR03150">
    <property type="entry name" value="fabF"/>
    <property type="match status" value="1"/>
</dbReference>
<dbReference type="InterPro" id="IPR014030">
    <property type="entry name" value="Ketoacyl_synth_N"/>
</dbReference>
<evidence type="ECO:0000256" key="9">
    <source>
        <dbReference type="ARBA" id="ARBA00023160"/>
    </source>
</evidence>
<dbReference type="PANTHER" id="PTHR11712:SF336">
    <property type="entry name" value="3-OXOACYL-[ACYL-CARRIER-PROTEIN] SYNTHASE, MITOCHONDRIAL"/>
    <property type="match status" value="1"/>
</dbReference>
<comment type="catalytic activity">
    <reaction evidence="13 14">
        <text>a fatty acyl-[ACP] + malonyl-[ACP] + H(+) = a 3-oxoacyl-[ACP] + holo-[ACP] + CO2</text>
        <dbReference type="Rhea" id="RHEA:22836"/>
        <dbReference type="Rhea" id="RHEA-COMP:9623"/>
        <dbReference type="Rhea" id="RHEA-COMP:9685"/>
        <dbReference type="Rhea" id="RHEA-COMP:9916"/>
        <dbReference type="Rhea" id="RHEA-COMP:14125"/>
        <dbReference type="ChEBI" id="CHEBI:15378"/>
        <dbReference type="ChEBI" id="CHEBI:16526"/>
        <dbReference type="ChEBI" id="CHEBI:64479"/>
        <dbReference type="ChEBI" id="CHEBI:78449"/>
        <dbReference type="ChEBI" id="CHEBI:78776"/>
        <dbReference type="ChEBI" id="CHEBI:138651"/>
    </reaction>
</comment>
<keyword evidence="6 14" id="KW-0808">Transferase</keyword>
<evidence type="ECO:0000256" key="12">
    <source>
        <dbReference type="ARBA" id="ARBA00047318"/>
    </source>
</evidence>
<evidence type="ECO:0000256" key="13">
    <source>
        <dbReference type="ARBA" id="ARBA00047659"/>
    </source>
</evidence>
<evidence type="ECO:0000256" key="6">
    <source>
        <dbReference type="ARBA" id="ARBA00022679"/>
    </source>
</evidence>
<dbReference type="InterPro" id="IPR018201">
    <property type="entry name" value="Ketoacyl_synth_AS"/>
</dbReference>
<dbReference type="PROSITE" id="PS00606">
    <property type="entry name" value="KS3_1"/>
    <property type="match status" value="1"/>
</dbReference>
<evidence type="ECO:0000313" key="19">
    <source>
        <dbReference type="Proteomes" id="UP000050277"/>
    </source>
</evidence>
<keyword evidence="9 14" id="KW-0275">Fatty acid biosynthesis</keyword>
<dbReference type="AlphaFoldDB" id="A0A0P6YLT7"/>
<dbReference type="EMBL" id="LGKP01000008">
    <property type="protein sequence ID" value="KPL91041.1"/>
    <property type="molecule type" value="Genomic_DNA"/>
</dbReference>
<evidence type="ECO:0000256" key="16">
    <source>
        <dbReference type="RuleBase" id="RU003694"/>
    </source>
</evidence>
<dbReference type="NCBIfam" id="NF005589">
    <property type="entry name" value="PRK07314.1"/>
    <property type="match status" value="1"/>
</dbReference>
<evidence type="ECO:0000256" key="15">
    <source>
        <dbReference type="PIRSR" id="PIRSR000447-1"/>
    </source>
</evidence>
<comment type="function">
    <text evidence="11 14">Involved in the type II fatty acid elongation cycle. Catalyzes the elongation of a wide range of acyl-ACP by the addition of two carbons from malonyl-ACP to an acyl acceptor. Can efficiently catalyze the conversion of palmitoleoyl-ACP (cis-hexadec-9-enoyl-ACP) to cis-vaccenoyl-ACP (cis-octadec-11-enoyl-ACP), an essential step in the thermal regulation of fatty acid composition.</text>
</comment>
<feature type="domain" description="Ketosynthase family 3 (KS3)" evidence="17">
    <location>
        <begin position="2"/>
        <end position="410"/>
    </location>
</feature>
<evidence type="ECO:0000256" key="10">
    <source>
        <dbReference type="ARBA" id="ARBA00023315"/>
    </source>
</evidence>
<dbReference type="SMART" id="SM00825">
    <property type="entry name" value="PKS_KS"/>
    <property type="match status" value="1"/>
</dbReference>
<dbReference type="PANTHER" id="PTHR11712">
    <property type="entry name" value="POLYKETIDE SYNTHASE-RELATED"/>
    <property type="match status" value="1"/>
</dbReference>
<dbReference type="OrthoDB" id="9808669at2"/>
<dbReference type="EC" id="2.3.1.179" evidence="3 14"/>
<comment type="similarity">
    <text evidence="2 14 16">Belongs to the thiolase-like superfamily. Beta-ketoacyl-ACP synthases family.</text>
</comment>
<evidence type="ECO:0000256" key="14">
    <source>
        <dbReference type="PIRNR" id="PIRNR000447"/>
    </source>
</evidence>
<dbReference type="STRING" id="70996.SE18_04630"/>
<comment type="catalytic activity">
    <reaction evidence="12 14">
        <text>(9Z)-hexadecenoyl-[ACP] + malonyl-[ACP] + H(+) = 3-oxo-(11Z)-octadecenoyl-[ACP] + holo-[ACP] + CO2</text>
        <dbReference type="Rhea" id="RHEA:55040"/>
        <dbReference type="Rhea" id="RHEA-COMP:9623"/>
        <dbReference type="Rhea" id="RHEA-COMP:9685"/>
        <dbReference type="Rhea" id="RHEA-COMP:10800"/>
        <dbReference type="Rhea" id="RHEA-COMP:14074"/>
        <dbReference type="ChEBI" id="CHEBI:15378"/>
        <dbReference type="ChEBI" id="CHEBI:16526"/>
        <dbReference type="ChEBI" id="CHEBI:64479"/>
        <dbReference type="ChEBI" id="CHEBI:78449"/>
        <dbReference type="ChEBI" id="CHEBI:83989"/>
        <dbReference type="ChEBI" id="CHEBI:138538"/>
        <dbReference type="EC" id="2.3.1.179"/>
    </reaction>
</comment>
<dbReference type="Pfam" id="PF02801">
    <property type="entry name" value="Ketoacyl-synt_C"/>
    <property type="match status" value="1"/>
</dbReference>
<sequence>MNRRVVVTGLGAISPLGLDVPSLWEGIVQARSAVRRITQFDPTNFSAQIAAEVHGFDAANYMDKKEARRNSRFVHFAVAAAKEALRSADLTITDENADDVGVIIGCGVGGLDNFTTYLRVMDTKGPDRITPFLIPMMIVDMAGGVVAIEIGARGPNFCPVSACATSGNAIGEAWHVIRRGEAKVILAGGTEAAITEIGIGAFASARALSTRNDDPATASRPFDKDRDGFVMGEGSGVLVLEDYEHAVSRGATILAELVGYGVSTDAYHITMPAEDGSGAVKAMRMALRHAGLEPHELGYLNAHGTSTPVNDRTETLAIKKVFGDYTAKLPISSNKSQIGHTLGAGGAIEAVIGIRAMQEGLIPATINYHTPDPECEIDCVPNTPRQAQFSSFMSNSFGFGGHNVSLLFKAFEA</sequence>
<dbReference type="GO" id="GO:0006633">
    <property type="term" value="P:fatty acid biosynthetic process"/>
    <property type="evidence" value="ECO:0007669"/>
    <property type="project" value="UniProtKB-UniRule"/>
</dbReference>
<dbReference type="InterPro" id="IPR014031">
    <property type="entry name" value="Ketoacyl_synth_C"/>
</dbReference>
<keyword evidence="5 14" id="KW-0444">Lipid biosynthesis</keyword>
<reference evidence="18 19" key="1">
    <citation type="submission" date="2015-07" db="EMBL/GenBank/DDBJ databases">
        <title>Whole genome sequence of Herpetosiphon geysericola DSM 7119.</title>
        <authorList>
            <person name="Hemp J."/>
            <person name="Ward L.M."/>
            <person name="Pace L.A."/>
            <person name="Fischer W.W."/>
        </authorList>
    </citation>
    <scope>NUCLEOTIDE SEQUENCE [LARGE SCALE GENOMIC DNA]</scope>
    <source>
        <strain evidence="18 19">DSM 7119</strain>
    </source>
</reference>
<evidence type="ECO:0000256" key="1">
    <source>
        <dbReference type="ARBA" id="ARBA00005194"/>
    </source>
</evidence>
<feature type="active site" description="For beta-ketoacyl synthase activity" evidence="15">
    <location>
        <position position="163"/>
    </location>
</feature>
<dbReference type="RefSeq" id="WP_054533246.1">
    <property type="nucleotide sequence ID" value="NZ_LGKP01000008.1"/>
</dbReference>
<dbReference type="GO" id="GO:0005829">
    <property type="term" value="C:cytosol"/>
    <property type="evidence" value="ECO:0007669"/>
    <property type="project" value="TreeGrafter"/>
</dbReference>
<dbReference type="PROSITE" id="PS52004">
    <property type="entry name" value="KS3_2"/>
    <property type="match status" value="1"/>
</dbReference>
<organism evidence="18 19">
    <name type="scientific">Herpetosiphon geysericola</name>
    <dbReference type="NCBI Taxonomy" id="70996"/>
    <lineage>
        <taxon>Bacteria</taxon>
        <taxon>Bacillati</taxon>
        <taxon>Chloroflexota</taxon>
        <taxon>Chloroflexia</taxon>
        <taxon>Herpetosiphonales</taxon>
        <taxon>Herpetosiphonaceae</taxon>
        <taxon>Herpetosiphon</taxon>
    </lineage>
</organism>
<dbReference type="SUPFAM" id="SSF53901">
    <property type="entry name" value="Thiolase-like"/>
    <property type="match status" value="2"/>
</dbReference>
<evidence type="ECO:0000256" key="4">
    <source>
        <dbReference type="ARBA" id="ARBA00014657"/>
    </source>
</evidence>
<evidence type="ECO:0000256" key="8">
    <source>
        <dbReference type="ARBA" id="ARBA00023098"/>
    </source>
</evidence>
<evidence type="ECO:0000259" key="17">
    <source>
        <dbReference type="PROSITE" id="PS52004"/>
    </source>
</evidence>
<dbReference type="PATRIC" id="fig|70996.4.peg.5412"/>